<gene>
    <name evidence="4" type="ORF">DES53_101883</name>
</gene>
<feature type="compositionally biased region" description="Low complexity" evidence="1">
    <location>
        <begin position="438"/>
        <end position="450"/>
    </location>
</feature>
<keyword evidence="2" id="KW-0472">Membrane</keyword>
<evidence type="ECO:0000313" key="5">
    <source>
        <dbReference type="Proteomes" id="UP000253426"/>
    </source>
</evidence>
<feature type="compositionally biased region" description="Basic and acidic residues" evidence="1">
    <location>
        <begin position="416"/>
        <end position="435"/>
    </location>
</feature>
<keyword evidence="5" id="KW-1185">Reference proteome</keyword>
<dbReference type="Proteomes" id="UP000253426">
    <property type="component" value="Unassembled WGS sequence"/>
</dbReference>
<organism evidence="4 5">
    <name type="scientific">Roseimicrobium gellanilyticum</name>
    <dbReference type="NCBI Taxonomy" id="748857"/>
    <lineage>
        <taxon>Bacteria</taxon>
        <taxon>Pseudomonadati</taxon>
        <taxon>Verrucomicrobiota</taxon>
        <taxon>Verrucomicrobiia</taxon>
        <taxon>Verrucomicrobiales</taxon>
        <taxon>Verrucomicrobiaceae</taxon>
        <taxon>Roseimicrobium</taxon>
    </lineage>
</organism>
<evidence type="ECO:0000256" key="2">
    <source>
        <dbReference type="SAM" id="Phobius"/>
    </source>
</evidence>
<protein>
    <submittedName>
        <fullName evidence="4">Uncharacterized protein</fullName>
    </submittedName>
</protein>
<keyword evidence="2" id="KW-1133">Transmembrane helix</keyword>
<feature type="region of interest" description="Disordered" evidence="1">
    <location>
        <begin position="364"/>
        <end position="458"/>
    </location>
</feature>
<accession>A0A366HUW6</accession>
<proteinExistence type="predicted"/>
<feature type="transmembrane region" description="Helical" evidence="2">
    <location>
        <begin position="465"/>
        <end position="484"/>
    </location>
</feature>
<name>A0A366HUW6_9BACT</name>
<dbReference type="AlphaFoldDB" id="A0A366HUW6"/>
<feature type="signal peptide" evidence="3">
    <location>
        <begin position="1"/>
        <end position="23"/>
    </location>
</feature>
<dbReference type="RefSeq" id="WP_113956957.1">
    <property type="nucleotide sequence ID" value="NZ_QNRR01000001.1"/>
</dbReference>
<evidence type="ECO:0000256" key="1">
    <source>
        <dbReference type="SAM" id="MobiDB-lite"/>
    </source>
</evidence>
<evidence type="ECO:0000313" key="4">
    <source>
        <dbReference type="EMBL" id="RBP48083.1"/>
    </source>
</evidence>
<dbReference type="OrthoDB" id="183206at2"/>
<feature type="compositionally biased region" description="Basic and acidic residues" evidence="1">
    <location>
        <begin position="394"/>
        <end position="408"/>
    </location>
</feature>
<keyword evidence="3" id="KW-0732">Signal</keyword>
<feature type="chain" id="PRO_5016669394" evidence="3">
    <location>
        <begin position="24"/>
        <end position="491"/>
    </location>
</feature>
<dbReference type="EMBL" id="QNRR01000001">
    <property type="protein sequence ID" value="RBP48083.1"/>
    <property type="molecule type" value="Genomic_DNA"/>
</dbReference>
<feature type="compositionally biased region" description="Low complexity" evidence="1">
    <location>
        <begin position="370"/>
        <end position="381"/>
    </location>
</feature>
<evidence type="ECO:0000256" key="3">
    <source>
        <dbReference type="SAM" id="SignalP"/>
    </source>
</evidence>
<keyword evidence="2" id="KW-0812">Transmembrane</keyword>
<sequence length="491" mass="54237">MKLKFKFTPLFASLLLAVGIAHADSVTLKTGEKFEGKILSDTDTEVVLEYNLTPKIKDKKTIKKSDIQDMVKLSPSELAFVEEKMSEVLPTQDLMTGGDYERIIQDKLRTFVAKYPGTKEAGEVEKMISTLSEEKGKVVAGEVKMEGKWLDPATAKREAYNIEAYRTRVAMKAATAGTDEKRFREALRHFDTLRTQYGASAQYVDSIPEALEILAGYQKQLAAMAAEYPVIQKQRDDGMKTLTGGDLQLTRNSIEQEARAFKTVLDAQIKQKVKWRDVYKFDLKSIQSAQDTAMKEAAGLKALDLIALRKENETLGSALRYVADEKPAEADAELDKLRAARATLINRTEMARVEKEVRALKDRMRTQQKGAGAMPVAAATGADEEAPSANPIEEAMKQREKEKQEKASGKSSSKSSKKESDDKDAADDKKDEKKTTKAKTSSSEKSSSTSTPEPEPGLLAQLNDYIPFIGGGLLLILILAMVFGKKKKADA</sequence>
<comment type="caution">
    <text evidence="4">The sequence shown here is derived from an EMBL/GenBank/DDBJ whole genome shotgun (WGS) entry which is preliminary data.</text>
</comment>
<dbReference type="NCBIfam" id="NF041881">
    <property type="entry name" value="PTPDL_fam"/>
    <property type="match status" value="1"/>
</dbReference>
<reference evidence="4 5" key="1">
    <citation type="submission" date="2018-06" db="EMBL/GenBank/DDBJ databases">
        <title>Genomic Encyclopedia of Type Strains, Phase IV (KMG-IV): sequencing the most valuable type-strain genomes for metagenomic binning, comparative biology and taxonomic classification.</title>
        <authorList>
            <person name="Goeker M."/>
        </authorList>
    </citation>
    <scope>NUCLEOTIDE SEQUENCE [LARGE SCALE GENOMIC DNA]</scope>
    <source>
        <strain evidence="4 5">DSM 25532</strain>
    </source>
</reference>